<accession>A0A1Y5S5B7</accession>
<dbReference type="OrthoDB" id="6305173at2"/>
<feature type="domain" description="Hedgehog/Intein (Hint)" evidence="1">
    <location>
        <begin position="160"/>
        <end position="294"/>
    </location>
</feature>
<sequence length="346" mass="36395">MAIFDFQGGDVTGTGGQYNVVNGTTHTSTVFTEQGISFSFTSDTIAEVPGNGGNAFTFLGSSATDLQGVVTVSVVDTDASQSFLKSVSISLASYGSGSGVIVLSNTVTGGKTTFTLPSTTFSSGIGPFVAADANAEYNKITFTANNGFMTVASVSGTPSCFMPGTMITTEHGETPVEDLQAGDLVRTADGRLTPVTWLGQQMIDTRLTHPAKVNPVCIRAGTLAENVPLRDLYLSGDHAIAINGTLYNAGALVNGTTIYRVRDMPRDGFSYYHVETEAHELLLAEGVAAETFIDYAGRDSFINAQDTRKNQIAEMSLPRVSAARLVPEGLRDTLLARADGLSRKAA</sequence>
<reference evidence="2 3" key="1">
    <citation type="submission" date="2017-03" db="EMBL/GenBank/DDBJ databases">
        <authorList>
            <person name="Afonso C.L."/>
            <person name="Miller P.J."/>
            <person name="Scott M.A."/>
            <person name="Spackman E."/>
            <person name="Goraichik I."/>
            <person name="Dimitrov K.M."/>
            <person name="Suarez D.L."/>
            <person name="Swayne D.E."/>
        </authorList>
    </citation>
    <scope>NUCLEOTIDE SEQUENCE [LARGE SCALE GENOMIC DNA]</scope>
    <source>
        <strain evidence="2 3">CECT 8287</strain>
    </source>
</reference>
<dbReference type="Proteomes" id="UP000193827">
    <property type="component" value="Unassembled WGS sequence"/>
</dbReference>
<organism evidence="2 3">
    <name type="scientific">Roseovarius litorisediminis</name>
    <dbReference type="NCBI Taxonomy" id="1312363"/>
    <lineage>
        <taxon>Bacteria</taxon>
        <taxon>Pseudomonadati</taxon>
        <taxon>Pseudomonadota</taxon>
        <taxon>Alphaproteobacteria</taxon>
        <taxon>Rhodobacterales</taxon>
        <taxon>Roseobacteraceae</taxon>
        <taxon>Roseovarius</taxon>
    </lineage>
</organism>
<dbReference type="EMBL" id="FWFL01000003">
    <property type="protein sequence ID" value="SLN32450.1"/>
    <property type="molecule type" value="Genomic_DNA"/>
</dbReference>
<dbReference type="InterPro" id="IPR028992">
    <property type="entry name" value="Hedgehog/Intein_dom"/>
</dbReference>
<evidence type="ECO:0000313" key="3">
    <source>
        <dbReference type="Proteomes" id="UP000193827"/>
    </source>
</evidence>
<dbReference type="InterPro" id="IPR036844">
    <property type="entry name" value="Hint_dom_sf"/>
</dbReference>
<evidence type="ECO:0000259" key="1">
    <source>
        <dbReference type="Pfam" id="PF13403"/>
    </source>
</evidence>
<dbReference type="Gene3D" id="2.170.16.10">
    <property type="entry name" value="Hedgehog/Intein (Hint) domain"/>
    <property type="match status" value="1"/>
</dbReference>
<dbReference type="Pfam" id="PF13403">
    <property type="entry name" value="Hint_2"/>
    <property type="match status" value="1"/>
</dbReference>
<keyword evidence="3" id="KW-1185">Reference proteome</keyword>
<gene>
    <name evidence="2" type="ORF">PEL8287_01537</name>
</gene>
<proteinExistence type="predicted"/>
<evidence type="ECO:0000313" key="2">
    <source>
        <dbReference type="EMBL" id="SLN32450.1"/>
    </source>
</evidence>
<protein>
    <recommendedName>
        <fullName evidence="1">Hedgehog/Intein (Hint) domain-containing protein</fullName>
    </recommendedName>
</protein>
<dbReference type="SUPFAM" id="SSF51294">
    <property type="entry name" value="Hedgehog/intein (Hint) domain"/>
    <property type="match status" value="1"/>
</dbReference>
<dbReference type="RefSeq" id="WP_085891767.1">
    <property type="nucleotide sequence ID" value="NZ_FWFL01000003.1"/>
</dbReference>
<name>A0A1Y5S5B7_9RHOB</name>
<dbReference type="AlphaFoldDB" id="A0A1Y5S5B7"/>